<evidence type="ECO:0000259" key="7">
    <source>
        <dbReference type="PROSITE" id="PS50059"/>
    </source>
</evidence>
<feature type="signal peptide" evidence="6">
    <location>
        <begin position="1"/>
        <end position="24"/>
    </location>
</feature>
<dbReference type="PANTHER" id="PTHR45779">
    <property type="entry name" value="PEPTIDYLPROLYL ISOMERASE"/>
    <property type="match status" value="1"/>
</dbReference>
<dbReference type="InterPro" id="IPR044609">
    <property type="entry name" value="FKBP2/11"/>
</dbReference>
<dbReference type="PANTHER" id="PTHR45779:SF7">
    <property type="entry name" value="PEPTIDYLPROLYL ISOMERASE"/>
    <property type="match status" value="1"/>
</dbReference>
<dbReference type="InterPro" id="IPR046357">
    <property type="entry name" value="PPIase_dom_sf"/>
</dbReference>
<comment type="catalytic activity">
    <reaction evidence="1 5">
        <text>[protein]-peptidylproline (omega=180) = [protein]-peptidylproline (omega=0)</text>
        <dbReference type="Rhea" id="RHEA:16237"/>
        <dbReference type="Rhea" id="RHEA-COMP:10747"/>
        <dbReference type="Rhea" id="RHEA-COMP:10748"/>
        <dbReference type="ChEBI" id="CHEBI:83833"/>
        <dbReference type="ChEBI" id="CHEBI:83834"/>
        <dbReference type="EC" id="5.2.1.8"/>
    </reaction>
</comment>
<dbReference type="Pfam" id="PF00254">
    <property type="entry name" value="FKBP_C"/>
    <property type="match status" value="1"/>
</dbReference>
<dbReference type="EMBL" id="RWJN01000077">
    <property type="protein sequence ID" value="TCD68050.1"/>
    <property type="molecule type" value="Genomic_DNA"/>
</dbReference>
<evidence type="ECO:0000256" key="6">
    <source>
        <dbReference type="SAM" id="SignalP"/>
    </source>
</evidence>
<name>A0A4R0RHQ1_9APHY</name>
<dbReference type="SUPFAM" id="SSF54534">
    <property type="entry name" value="FKBP-like"/>
    <property type="match status" value="1"/>
</dbReference>
<feature type="chain" id="PRO_5020744729" description="peptidylprolyl isomerase" evidence="6">
    <location>
        <begin position="25"/>
        <end position="132"/>
    </location>
</feature>
<dbReference type="OrthoDB" id="1902587at2759"/>
<evidence type="ECO:0000256" key="5">
    <source>
        <dbReference type="PROSITE-ProRule" id="PRU00277"/>
    </source>
</evidence>
<accession>A0A4R0RHQ1</accession>
<dbReference type="InterPro" id="IPR001179">
    <property type="entry name" value="PPIase_FKBP_dom"/>
</dbReference>
<feature type="domain" description="PPIase FKBP-type" evidence="7">
    <location>
        <begin position="47"/>
        <end position="119"/>
    </location>
</feature>
<dbReference type="Gene3D" id="3.10.50.40">
    <property type="match status" value="2"/>
</dbReference>
<dbReference type="Proteomes" id="UP000292702">
    <property type="component" value="Unassembled WGS sequence"/>
</dbReference>
<dbReference type="STRING" id="92696.A0A4R0RHQ1"/>
<evidence type="ECO:0000256" key="2">
    <source>
        <dbReference type="ARBA" id="ARBA00013194"/>
    </source>
</evidence>
<dbReference type="GO" id="GO:0005783">
    <property type="term" value="C:endoplasmic reticulum"/>
    <property type="evidence" value="ECO:0007669"/>
    <property type="project" value="TreeGrafter"/>
</dbReference>
<evidence type="ECO:0000313" key="9">
    <source>
        <dbReference type="Proteomes" id="UP000292702"/>
    </source>
</evidence>
<organism evidence="8 9">
    <name type="scientific">Steccherinum ochraceum</name>
    <dbReference type="NCBI Taxonomy" id="92696"/>
    <lineage>
        <taxon>Eukaryota</taxon>
        <taxon>Fungi</taxon>
        <taxon>Dikarya</taxon>
        <taxon>Basidiomycota</taxon>
        <taxon>Agaricomycotina</taxon>
        <taxon>Agaricomycetes</taxon>
        <taxon>Polyporales</taxon>
        <taxon>Steccherinaceae</taxon>
        <taxon>Steccherinum</taxon>
    </lineage>
</organism>
<evidence type="ECO:0000256" key="1">
    <source>
        <dbReference type="ARBA" id="ARBA00000971"/>
    </source>
</evidence>
<keyword evidence="3 5" id="KW-0697">Rotamase</keyword>
<reference evidence="8 9" key="1">
    <citation type="submission" date="2018-11" db="EMBL/GenBank/DDBJ databases">
        <title>Genome assembly of Steccherinum ochraceum LE-BIN_3174, the white-rot fungus of the Steccherinaceae family (The Residual Polyporoid clade, Polyporales, Basidiomycota).</title>
        <authorList>
            <person name="Fedorova T.V."/>
            <person name="Glazunova O.A."/>
            <person name="Landesman E.O."/>
            <person name="Moiseenko K.V."/>
            <person name="Psurtseva N.V."/>
            <person name="Savinova O.S."/>
            <person name="Shakhova N.V."/>
            <person name="Tyazhelova T.V."/>
            <person name="Vasina D.V."/>
        </authorList>
    </citation>
    <scope>NUCLEOTIDE SEQUENCE [LARGE SCALE GENOMIC DNA]</scope>
    <source>
        <strain evidence="8 9">LE-BIN_3174</strain>
    </source>
</reference>
<keyword evidence="6" id="KW-0732">Signal</keyword>
<protein>
    <recommendedName>
        <fullName evidence="2 5">peptidylprolyl isomerase</fullName>
        <ecNumber evidence="2 5">5.2.1.8</ecNumber>
    </recommendedName>
</protein>
<dbReference type="GO" id="GO:0003755">
    <property type="term" value="F:peptidyl-prolyl cis-trans isomerase activity"/>
    <property type="evidence" value="ECO:0007669"/>
    <property type="project" value="UniProtKB-KW"/>
</dbReference>
<sequence length="132" mass="14281">MNMQLLSWFSVLVFALIVSAKSSAEVTELQIETSYKPDDCKVVASKGDKVKVHYTGTLYEDGKKFDSSLDRGQPLPLTLGVGQVIKGWDEALAYGARGAGGLIPANAALVFETELVDGMSMARPHTRSCKTR</sequence>
<dbReference type="AlphaFoldDB" id="A0A4R0RHQ1"/>
<evidence type="ECO:0000313" key="8">
    <source>
        <dbReference type="EMBL" id="TCD68050.1"/>
    </source>
</evidence>
<dbReference type="PROSITE" id="PS50059">
    <property type="entry name" value="FKBP_PPIASE"/>
    <property type="match status" value="1"/>
</dbReference>
<dbReference type="EC" id="5.2.1.8" evidence="2 5"/>
<evidence type="ECO:0000256" key="4">
    <source>
        <dbReference type="ARBA" id="ARBA00023235"/>
    </source>
</evidence>
<keyword evidence="9" id="KW-1185">Reference proteome</keyword>
<proteinExistence type="predicted"/>
<evidence type="ECO:0000256" key="3">
    <source>
        <dbReference type="ARBA" id="ARBA00023110"/>
    </source>
</evidence>
<gene>
    <name evidence="8" type="primary">FPR2</name>
    <name evidence="8" type="ORF">EIP91_011594</name>
</gene>
<comment type="caution">
    <text evidence="8">The sequence shown here is derived from an EMBL/GenBank/DDBJ whole genome shotgun (WGS) entry which is preliminary data.</text>
</comment>
<keyword evidence="4 5" id="KW-0413">Isomerase</keyword>